<evidence type="ECO:0000313" key="2">
    <source>
        <dbReference type="EMBL" id="RFS44573.1"/>
    </source>
</evidence>
<feature type="compositionally biased region" description="Basic and acidic residues" evidence="1">
    <location>
        <begin position="1"/>
        <end position="11"/>
    </location>
</feature>
<proteinExistence type="predicted"/>
<feature type="region of interest" description="Disordered" evidence="1">
    <location>
        <begin position="1"/>
        <end position="138"/>
    </location>
</feature>
<keyword evidence="3" id="KW-1185">Reference proteome</keyword>
<evidence type="ECO:0000313" key="3">
    <source>
        <dbReference type="Proteomes" id="UP000262621"/>
    </source>
</evidence>
<reference evidence="2 3" key="1">
    <citation type="submission" date="2018-08" db="EMBL/GenBank/DDBJ databases">
        <title>Verrucosispora craniellae sp. nov., isolated from a marine sponge in the South China Sea.</title>
        <authorList>
            <person name="Li L."/>
            <person name="Lin H.W."/>
        </authorList>
    </citation>
    <scope>NUCLEOTIDE SEQUENCE [LARGE SCALE GENOMIC DNA]</scope>
    <source>
        <strain evidence="2 3">LHW63014</strain>
    </source>
</reference>
<protein>
    <submittedName>
        <fullName evidence="2">Uncharacterized protein</fullName>
    </submittedName>
</protein>
<comment type="caution">
    <text evidence="2">The sequence shown here is derived from an EMBL/GenBank/DDBJ whole genome shotgun (WGS) entry which is preliminary data.</text>
</comment>
<sequence>MLGHDAKETSRLHLPLLGRPPARPPGDHPLAPDRPLGLTADSVSMSPDRTALQPAGDLPQRSGAGSLPDPQRTLASPAARIRHGRGRLRPEDAYHITDAGHAPYRPGSHRPRGERTALRPLLPSPPEGLGRSRGLVPR</sequence>
<evidence type="ECO:0000256" key="1">
    <source>
        <dbReference type="SAM" id="MobiDB-lite"/>
    </source>
</evidence>
<gene>
    <name evidence="2" type="ORF">D0Q02_21235</name>
</gene>
<dbReference type="Proteomes" id="UP000262621">
    <property type="component" value="Unassembled WGS sequence"/>
</dbReference>
<dbReference type="EMBL" id="QVFU01000027">
    <property type="protein sequence ID" value="RFS44573.1"/>
    <property type="molecule type" value="Genomic_DNA"/>
</dbReference>
<organism evidence="2 3">
    <name type="scientific">Micromonospora craniellae</name>
    <dbReference type="NCBI Taxonomy" id="2294034"/>
    <lineage>
        <taxon>Bacteria</taxon>
        <taxon>Bacillati</taxon>
        <taxon>Actinomycetota</taxon>
        <taxon>Actinomycetes</taxon>
        <taxon>Micromonosporales</taxon>
        <taxon>Micromonosporaceae</taxon>
        <taxon>Micromonospora</taxon>
    </lineage>
</organism>
<dbReference type="AlphaFoldDB" id="A0A372FV09"/>
<accession>A0A372FV09</accession>
<name>A0A372FV09_9ACTN</name>